<evidence type="ECO:0000313" key="7">
    <source>
        <dbReference type="Proteomes" id="UP000011081"/>
    </source>
</evidence>
<accession>L2GS21</accession>
<feature type="compositionally biased region" description="Basic and acidic residues" evidence="4">
    <location>
        <begin position="142"/>
        <end position="155"/>
    </location>
</feature>
<evidence type="ECO:0000256" key="3">
    <source>
        <dbReference type="ARBA" id="ARBA00023274"/>
    </source>
</evidence>
<dbReference type="InterPro" id="IPR000196">
    <property type="entry name" value="Ribosomal_eL19_dom"/>
</dbReference>
<dbReference type="Gene3D" id="1.10.1200.240">
    <property type="match status" value="1"/>
</dbReference>
<dbReference type="GO" id="GO:0003735">
    <property type="term" value="F:structural constituent of ribosome"/>
    <property type="evidence" value="ECO:0007669"/>
    <property type="project" value="InterPro"/>
</dbReference>
<dbReference type="OrthoDB" id="5407653at2759"/>
<dbReference type="InterPro" id="IPR057259">
    <property type="entry name" value="Ribosomal_L19e"/>
</dbReference>
<dbReference type="STRING" id="948595.L2GS21"/>
<name>L2GS21_VAVCU</name>
<dbReference type="AlphaFoldDB" id="L2GS21"/>
<protein>
    <recommendedName>
        <fullName evidence="5">Large ribosomal subunit protein eL19 domain-containing protein</fullName>
    </recommendedName>
</protein>
<dbReference type="Pfam" id="PF25476">
    <property type="entry name" value="Ribosomal_L19e_C"/>
    <property type="match status" value="1"/>
</dbReference>
<dbReference type="GO" id="GO:0006412">
    <property type="term" value="P:translation"/>
    <property type="evidence" value="ECO:0007669"/>
    <property type="project" value="InterPro"/>
</dbReference>
<dbReference type="Proteomes" id="UP000011081">
    <property type="component" value="Unassembled WGS sequence"/>
</dbReference>
<organism evidence="6 7">
    <name type="scientific">Vavraia culicis (isolate floridensis)</name>
    <name type="common">Microsporidian parasite</name>
    <dbReference type="NCBI Taxonomy" id="948595"/>
    <lineage>
        <taxon>Eukaryota</taxon>
        <taxon>Fungi</taxon>
        <taxon>Fungi incertae sedis</taxon>
        <taxon>Microsporidia</taxon>
        <taxon>Pleistophoridae</taxon>
        <taxon>Vavraia</taxon>
    </lineage>
</organism>
<dbReference type="NCBIfam" id="NF006343">
    <property type="entry name" value="PRK08570.1"/>
    <property type="match status" value="1"/>
</dbReference>
<dbReference type="FunFam" id="1.10.1650.10:FF:000001">
    <property type="entry name" value="Ribosomal protein L19"/>
    <property type="match status" value="1"/>
</dbReference>
<dbReference type="InterPro" id="IPR035970">
    <property type="entry name" value="60S_ribosomal_eL19_sf"/>
</dbReference>
<dbReference type="GeneID" id="19879964"/>
<keyword evidence="7" id="KW-1185">Reference proteome</keyword>
<dbReference type="InterPro" id="IPR057260">
    <property type="entry name" value="Ribosomal_L19e_C"/>
</dbReference>
<feature type="region of interest" description="Disordered" evidence="4">
    <location>
        <begin position="142"/>
        <end position="165"/>
    </location>
</feature>
<evidence type="ECO:0000256" key="2">
    <source>
        <dbReference type="ARBA" id="ARBA00022980"/>
    </source>
</evidence>
<proteinExistence type="inferred from homology"/>
<gene>
    <name evidence="6" type="ORF">VCUG_02097</name>
</gene>
<dbReference type="Gene3D" id="1.10.1650.10">
    <property type="match status" value="1"/>
</dbReference>
<dbReference type="Pfam" id="PF01280">
    <property type="entry name" value="Ribosomal_L19e"/>
    <property type="match status" value="1"/>
</dbReference>
<keyword evidence="2" id="KW-0689">Ribosomal protein</keyword>
<evidence type="ECO:0000256" key="4">
    <source>
        <dbReference type="SAM" id="MobiDB-lite"/>
    </source>
</evidence>
<dbReference type="InterPro" id="IPR015972">
    <property type="entry name" value="Ribosomal_eL19_dom1"/>
</dbReference>
<reference evidence="7" key="1">
    <citation type="submission" date="2011-03" db="EMBL/GenBank/DDBJ databases">
        <title>The genome sequence of Vavraia culicis strain floridensis.</title>
        <authorList>
            <consortium name="The Broad Institute Genome Sequencing Platform"/>
            <person name="Cuomo C."/>
            <person name="Becnel J."/>
            <person name="Sanscrainte N."/>
            <person name="Young S.K."/>
            <person name="Zeng Q."/>
            <person name="Gargeya S."/>
            <person name="Fitzgerald M."/>
            <person name="Haas B."/>
            <person name="Abouelleil A."/>
            <person name="Alvarado L."/>
            <person name="Arachchi H.M."/>
            <person name="Berlin A."/>
            <person name="Chapman S.B."/>
            <person name="Gearin G."/>
            <person name="Goldberg J."/>
            <person name="Griggs A."/>
            <person name="Gujja S."/>
            <person name="Hansen M."/>
            <person name="Heiman D."/>
            <person name="Howarth C."/>
            <person name="Larimer J."/>
            <person name="Lui A."/>
            <person name="MacDonald P.J.P."/>
            <person name="McCowen C."/>
            <person name="Montmayeur A."/>
            <person name="Murphy C."/>
            <person name="Neiman D."/>
            <person name="Pearson M."/>
            <person name="Priest M."/>
            <person name="Roberts A."/>
            <person name="Saif S."/>
            <person name="Shea T."/>
            <person name="Sisk P."/>
            <person name="Stolte C."/>
            <person name="Sykes S."/>
            <person name="Wortman J."/>
            <person name="Nusbaum C."/>
            <person name="Birren B."/>
        </authorList>
    </citation>
    <scope>NUCLEOTIDE SEQUENCE [LARGE SCALE GENOMIC DNA]</scope>
    <source>
        <strain evidence="7">floridensis</strain>
    </source>
</reference>
<keyword evidence="3" id="KW-0687">Ribonucleoprotein</keyword>
<dbReference type="VEuPathDB" id="MicrosporidiaDB:VCUG_02097"/>
<dbReference type="SMART" id="SM01416">
    <property type="entry name" value="Ribosomal_L19e"/>
    <property type="match status" value="1"/>
</dbReference>
<dbReference type="EMBL" id="GL877446">
    <property type="protein sequence ID" value="ELA46419.1"/>
    <property type="molecule type" value="Genomic_DNA"/>
</dbReference>
<dbReference type="GO" id="GO:0003723">
    <property type="term" value="F:RNA binding"/>
    <property type="evidence" value="ECO:0007669"/>
    <property type="project" value="InterPro"/>
</dbReference>
<sequence length="165" mass="18888">MAKGPSIKRMAANILSCGRNKVWLDPNETSKLKAAASRPDVRKLIEDGFIVKKRPVVHSRYHANLLREQKAKGRHCGPGKVKGSKNARMPFKERWMKRVRSLRAELKSMRANGTISVSEYRVMYGQVKGNMFRSVKVMMESVSKKREDEKRRTELAEQAEALSMK</sequence>
<dbReference type="PANTHER" id="PTHR10722">
    <property type="entry name" value="60S RIBOSOMAL PROTEIN L19"/>
    <property type="match status" value="1"/>
</dbReference>
<comment type="similarity">
    <text evidence="1">Belongs to the eukaryotic ribosomal protein eL19 family.</text>
</comment>
<dbReference type="OMA" id="WMLRIRA"/>
<dbReference type="GO" id="GO:0022625">
    <property type="term" value="C:cytosolic large ribosomal subunit"/>
    <property type="evidence" value="ECO:0007669"/>
    <property type="project" value="InterPro"/>
</dbReference>
<dbReference type="HOGENOM" id="CLU_083919_0_1_1"/>
<dbReference type="InterPro" id="IPR039547">
    <property type="entry name" value="Ribosomal_eL19"/>
</dbReference>
<feature type="domain" description="Large ribosomal subunit protein eL19" evidence="5">
    <location>
        <begin position="6"/>
        <end position="146"/>
    </location>
</feature>
<evidence type="ECO:0000256" key="1">
    <source>
        <dbReference type="ARBA" id="ARBA00011082"/>
    </source>
</evidence>
<dbReference type="SUPFAM" id="SSF48140">
    <property type="entry name" value="Ribosomal protein L19 (L19e)"/>
    <property type="match status" value="1"/>
</dbReference>
<dbReference type="InParanoid" id="L2GS21"/>
<dbReference type="FunCoup" id="L2GS21">
    <property type="interactions" value="207"/>
</dbReference>
<evidence type="ECO:0000259" key="5">
    <source>
        <dbReference type="SMART" id="SM01416"/>
    </source>
</evidence>
<evidence type="ECO:0000313" key="6">
    <source>
        <dbReference type="EMBL" id="ELA46419.1"/>
    </source>
</evidence>
<dbReference type="RefSeq" id="XP_008075110.1">
    <property type="nucleotide sequence ID" value="XM_008076919.1"/>
</dbReference>